<accession>A0ABM8YEN9</accession>
<dbReference type="Gene3D" id="3.40.50.1240">
    <property type="entry name" value="Phosphoglycerate mutase-like"/>
    <property type="match status" value="1"/>
</dbReference>
<sequence>MAGSSLVSHAVTALLMMGHFERRPIEKTWNGPFMHSASLSMIEVEEGQGTIHLFADIAHFEETIVL</sequence>
<dbReference type="InterPro" id="IPR029033">
    <property type="entry name" value="His_PPase_superfam"/>
</dbReference>
<name>A0ABM8YEN9_9BACI</name>
<evidence type="ECO:0000313" key="2">
    <source>
        <dbReference type="Proteomes" id="UP000789423"/>
    </source>
</evidence>
<dbReference type="RefSeq" id="WP_230576259.1">
    <property type="nucleotide sequence ID" value="NZ_CAKJTI010000025.1"/>
</dbReference>
<organism evidence="1 2">
    <name type="scientific">Bacillus rhizoplanae</name>
    <dbReference type="NCBI Taxonomy" id="2880966"/>
    <lineage>
        <taxon>Bacteria</taxon>
        <taxon>Bacillati</taxon>
        <taxon>Bacillota</taxon>
        <taxon>Bacilli</taxon>
        <taxon>Bacillales</taxon>
        <taxon>Bacillaceae</taxon>
        <taxon>Bacillus</taxon>
    </lineage>
</organism>
<proteinExistence type="predicted"/>
<dbReference type="EMBL" id="CAKJTI010000025">
    <property type="protein sequence ID" value="CAG9614290.1"/>
    <property type="molecule type" value="Genomic_DNA"/>
</dbReference>
<keyword evidence="2" id="KW-1185">Reference proteome</keyword>
<reference evidence="1 2" key="1">
    <citation type="submission" date="2021-10" db="EMBL/GenBank/DDBJ databases">
        <authorList>
            <person name="Criscuolo A."/>
        </authorList>
    </citation>
    <scope>NUCLEOTIDE SEQUENCE [LARGE SCALE GENOMIC DNA]</scope>
    <source>
        <strain evidence="2">CIP 111899</strain>
    </source>
</reference>
<protein>
    <submittedName>
        <fullName evidence="1">Uncharacterized protein</fullName>
    </submittedName>
</protein>
<evidence type="ECO:0000313" key="1">
    <source>
        <dbReference type="EMBL" id="CAG9614290.1"/>
    </source>
</evidence>
<gene>
    <name evidence="1" type="ORF">BACCIP111899_03517</name>
</gene>
<dbReference type="Proteomes" id="UP000789423">
    <property type="component" value="Unassembled WGS sequence"/>
</dbReference>
<comment type="caution">
    <text evidence="1">The sequence shown here is derived from an EMBL/GenBank/DDBJ whole genome shotgun (WGS) entry which is preliminary data.</text>
</comment>